<reference evidence="2 3" key="1">
    <citation type="journal article" date="2017" name="Int. J. Parasitol.">
        <title>The genome of the protozoan parasite Cystoisospora suis and a reverse vaccinology approach to identify vaccine candidates.</title>
        <authorList>
            <person name="Palmieri N."/>
            <person name="Shrestha A."/>
            <person name="Ruttkowski B."/>
            <person name="Beck T."/>
            <person name="Vogl C."/>
            <person name="Tomley F."/>
            <person name="Blake D.P."/>
            <person name="Joachim A."/>
        </authorList>
    </citation>
    <scope>NUCLEOTIDE SEQUENCE [LARGE SCALE GENOMIC DNA]</scope>
    <source>
        <strain evidence="2 3">Wien I</strain>
    </source>
</reference>
<sequence>TAFVSLAGRLLAGTDGATGMTTEARHPGLLHCPANRNSAVPSG</sequence>
<gene>
    <name evidence="2" type="ORF">CSUI_008662</name>
</gene>
<dbReference type="Proteomes" id="UP000221165">
    <property type="component" value="Unassembled WGS sequence"/>
</dbReference>
<proteinExistence type="predicted"/>
<feature type="non-terminal residue" evidence="2">
    <location>
        <position position="1"/>
    </location>
</feature>
<dbReference type="AlphaFoldDB" id="A0A2C6KM41"/>
<evidence type="ECO:0000313" key="3">
    <source>
        <dbReference type="Proteomes" id="UP000221165"/>
    </source>
</evidence>
<comment type="caution">
    <text evidence="2">The sequence shown here is derived from an EMBL/GenBank/DDBJ whole genome shotgun (WGS) entry which is preliminary data.</text>
</comment>
<evidence type="ECO:0000313" key="2">
    <source>
        <dbReference type="EMBL" id="PHJ17514.1"/>
    </source>
</evidence>
<evidence type="ECO:0000256" key="1">
    <source>
        <dbReference type="SAM" id="MobiDB-lite"/>
    </source>
</evidence>
<dbReference type="RefSeq" id="XP_067919233.1">
    <property type="nucleotide sequence ID" value="XM_068068789.1"/>
</dbReference>
<dbReference type="VEuPathDB" id="ToxoDB:CSUI_008662"/>
<protein>
    <submittedName>
        <fullName evidence="2">Uncharacterized protein</fullName>
    </submittedName>
</protein>
<feature type="region of interest" description="Disordered" evidence="1">
    <location>
        <begin position="14"/>
        <end position="43"/>
    </location>
</feature>
<dbReference type="GeneID" id="94432000"/>
<accession>A0A2C6KM41</accession>
<organism evidence="2 3">
    <name type="scientific">Cystoisospora suis</name>
    <dbReference type="NCBI Taxonomy" id="483139"/>
    <lineage>
        <taxon>Eukaryota</taxon>
        <taxon>Sar</taxon>
        <taxon>Alveolata</taxon>
        <taxon>Apicomplexa</taxon>
        <taxon>Conoidasida</taxon>
        <taxon>Coccidia</taxon>
        <taxon>Eucoccidiorida</taxon>
        <taxon>Eimeriorina</taxon>
        <taxon>Sarcocystidae</taxon>
        <taxon>Cystoisospora</taxon>
    </lineage>
</organism>
<keyword evidence="3" id="KW-1185">Reference proteome</keyword>
<name>A0A2C6KM41_9APIC</name>
<dbReference type="EMBL" id="MIGC01004909">
    <property type="protein sequence ID" value="PHJ17514.1"/>
    <property type="molecule type" value="Genomic_DNA"/>
</dbReference>